<name>A0A4V1QXB6_9MICO</name>
<reference evidence="3 4" key="1">
    <citation type="submission" date="2019-01" db="EMBL/GenBank/DDBJ databases">
        <title>Agromyces.</title>
        <authorList>
            <person name="Li J."/>
        </authorList>
    </citation>
    <scope>NUCLEOTIDE SEQUENCE [LARGE SCALE GENOMIC DNA]</scope>
    <source>
        <strain evidence="3 4">DSM 15934</strain>
    </source>
</reference>
<keyword evidence="1" id="KW-0812">Transmembrane</keyword>
<evidence type="ECO:0000259" key="2">
    <source>
        <dbReference type="Pfam" id="PF13400"/>
    </source>
</evidence>
<dbReference type="InterPro" id="IPR028087">
    <property type="entry name" value="Tad_N"/>
</dbReference>
<keyword evidence="1" id="KW-0472">Membrane</keyword>
<proteinExistence type="predicted"/>
<gene>
    <name evidence="3" type="ORF">ESP51_12630</name>
</gene>
<keyword evidence="4" id="KW-1185">Reference proteome</keyword>
<organism evidence="3 4">
    <name type="scientific">Agromyces albus</name>
    <dbReference type="NCBI Taxonomy" id="205332"/>
    <lineage>
        <taxon>Bacteria</taxon>
        <taxon>Bacillati</taxon>
        <taxon>Actinomycetota</taxon>
        <taxon>Actinomycetes</taxon>
        <taxon>Micrococcales</taxon>
        <taxon>Microbacteriaceae</taxon>
        <taxon>Agromyces</taxon>
    </lineage>
</organism>
<sequence>MIRRLLAALDRDDERGSTLLLTIFYCFLGISLVLVVVSATSLYLERKRLFTLADGAALAGAEAWSLDTVRIDDDRLSLELDSAGVSDAVVEYLGDATHSLEDVSVVRAASDDGQSATVTLRAVWYAPVHTELVPVAVPIEVTATARSVFH</sequence>
<evidence type="ECO:0000256" key="1">
    <source>
        <dbReference type="SAM" id="Phobius"/>
    </source>
</evidence>
<keyword evidence="1" id="KW-1133">Transmembrane helix</keyword>
<feature type="domain" description="Putative Flp pilus-assembly TadG-like N-terminal" evidence="2">
    <location>
        <begin position="16"/>
        <end position="61"/>
    </location>
</feature>
<evidence type="ECO:0000313" key="4">
    <source>
        <dbReference type="Proteomes" id="UP000293865"/>
    </source>
</evidence>
<feature type="transmembrane region" description="Helical" evidence="1">
    <location>
        <begin position="20"/>
        <end position="44"/>
    </location>
</feature>
<accession>A0A4V1QXB6</accession>
<dbReference type="AlphaFoldDB" id="A0A4V1QXB6"/>
<dbReference type="RefSeq" id="WP_129521253.1">
    <property type="nucleotide sequence ID" value="NZ_SDPN01000023.1"/>
</dbReference>
<evidence type="ECO:0000313" key="3">
    <source>
        <dbReference type="EMBL" id="RXZ69086.1"/>
    </source>
</evidence>
<dbReference type="Pfam" id="PF13400">
    <property type="entry name" value="Tad"/>
    <property type="match status" value="1"/>
</dbReference>
<dbReference type="Proteomes" id="UP000293865">
    <property type="component" value="Unassembled WGS sequence"/>
</dbReference>
<protein>
    <recommendedName>
        <fullName evidence="2">Putative Flp pilus-assembly TadG-like N-terminal domain-containing protein</fullName>
    </recommendedName>
</protein>
<dbReference type="OrthoDB" id="4808490at2"/>
<comment type="caution">
    <text evidence="3">The sequence shown here is derived from an EMBL/GenBank/DDBJ whole genome shotgun (WGS) entry which is preliminary data.</text>
</comment>
<dbReference type="EMBL" id="SDPN01000023">
    <property type="protein sequence ID" value="RXZ69086.1"/>
    <property type="molecule type" value="Genomic_DNA"/>
</dbReference>